<dbReference type="EMBL" id="CACRXK020030565">
    <property type="protein sequence ID" value="CAB4042657.1"/>
    <property type="molecule type" value="Genomic_DNA"/>
</dbReference>
<proteinExistence type="predicted"/>
<comment type="caution">
    <text evidence="1">The sequence shown here is derived from an EMBL/GenBank/DDBJ whole genome shotgun (WGS) entry which is preliminary data.</text>
</comment>
<dbReference type="CDD" id="cd01650">
    <property type="entry name" value="RT_nLTR_like"/>
    <property type="match status" value="1"/>
</dbReference>
<dbReference type="OrthoDB" id="10062389at2759"/>
<sequence length="598" mass="67918">MWNSINGILKRDKKSSSPRSIKEDGVEIKDSHGIAESFCRYFANITSEFMVKTPIPKTSFHKLKKFIESKCLSDTKFSIPTVDIDFVKSQLLKFETNAAVGLDYLGAKILGCAAPVIAPHITRIINLSISMSSVPLCWKRARVTPIFKGGDFTDRSCYSPISVLPLLSKVLERHVSEKLYSYLTVNQLISNNQSGFRKNHSCQSLLIKLPDFLLHNMDQGKFSGLTMLDLRKAFDLVDHSLLLQKLHLYGLDDQALSWFTSYLKDREFKVKIENELSSKASIKSSVPQGSILGPLLFIIHMNDLPLHLNGTQIDMFADDSTQYVSGCSVQGVQEQLSTEMLPIIQWTETNKMVPNEQKTKAMFIASTKKVSEIPQDLNITINDFQIETVLDGRLLGIQFDQTLSWSVHIGLLCKKISQRLGILRRIRHHLPLNARKAFYRCLILSLMDYCCVIWGNTSTQNLDRLHRLQKRAARLILDRDHKAPSLPLFLELGWLPVHERIRYFRASTVYKALNNLSPSYITSLLLPFSKVHNVNTRGSTNNNLKLPKVNSNAGKRTFVFLAANEWNLLPDSVRCSTSFSSFRKNYINLAFSKLKDNI</sequence>
<dbReference type="PROSITE" id="PS50878">
    <property type="entry name" value="RT_POL"/>
    <property type="match status" value="1"/>
</dbReference>
<protein>
    <submittedName>
        <fullName evidence="1">Uncharacterized protein</fullName>
    </submittedName>
</protein>
<keyword evidence="2" id="KW-1185">Reference proteome</keyword>
<dbReference type="PANTHER" id="PTHR33332">
    <property type="entry name" value="REVERSE TRANSCRIPTASE DOMAIN-CONTAINING PROTEIN"/>
    <property type="match status" value="1"/>
</dbReference>
<gene>
    <name evidence="1" type="ORF">PACLA_8A026657</name>
</gene>
<organism evidence="1 2">
    <name type="scientific">Paramuricea clavata</name>
    <name type="common">Red gorgonian</name>
    <name type="synonym">Violescent sea-whip</name>
    <dbReference type="NCBI Taxonomy" id="317549"/>
    <lineage>
        <taxon>Eukaryota</taxon>
        <taxon>Metazoa</taxon>
        <taxon>Cnidaria</taxon>
        <taxon>Anthozoa</taxon>
        <taxon>Octocorallia</taxon>
        <taxon>Malacalcyonacea</taxon>
        <taxon>Plexauridae</taxon>
        <taxon>Paramuricea</taxon>
    </lineage>
</organism>
<evidence type="ECO:0000313" key="1">
    <source>
        <dbReference type="EMBL" id="CAB4042657.1"/>
    </source>
</evidence>
<name>A0A6S7KCV8_PARCT</name>
<dbReference type="AlphaFoldDB" id="A0A6S7KCV8"/>
<dbReference type="Pfam" id="PF00078">
    <property type="entry name" value="RVT_1"/>
    <property type="match status" value="1"/>
</dbReference>
<dbReference type="InterPro" id="IPR000477">
    <property type="entry name" value="RT_dom"/>
</dbReference>
<dbReference type="Proteomes" id="UP001152795">
    <property type="component" value="Unassembled WGS sequence"/>
</dbReference>
<accession>A0A6S7KCV8</accession>
<reference evidence="1" key="1">
    <citation type="submission" date="2020-04" db="EMBL/GenBank/DDBJ databases">
        <authorList>
            <person name="Alioto T."/>
            <person name="Alioto T."/>
            <person name="Gomez Garrido J."/>
        </authorList>
    </citation>
    <scope>NUCLEOTIDE SEQUENCE</scope>
    <source>
        <strain evidence="1">A484AB</strain>
    </source>
</reference>
<evidence type="ECO:0000313" key="2">
    <source>
        <dbReference type="Proteomes" id="UP001152795"/>
    </source>
</evidence>